<dbReference type="AlphaFoldDB" id="A0A2M4B153"/>
<reference evidence="2" key="1">
    <citation type="submission" date="2018-01" db="EMBL/GenBank/DDBJ databases">
        <title>An insight into the sialome of Amazonian anophelines.</title>
        <authorList>
            <person name="Ribeiro J.M."/>
            <person name="Scarpassa V."/>
            <person name="Calvo E."/>
        </authorList>
    </citation>
    <scope>NUCLEOTIDE SEQUENCE</scope>
    <source>
        <tissue evidence="2">Salivary glands</tissue>
    </source>
</reference>
<sequence>MFLFISLICVSVYVKAGFGFSGDSYFCAFVIFETRILFSPLRLLPSGNGHSEGYLDRWMAHNGSRS</sequence>
<evidence type="ECO:0000256" key="1">
    <source>
        <dbReference type="SAM" id="SignalP"/>
    </source>
</evidence>
<organism evidence="2">
    <name type="scientific">Anopheles triannulatus</name>
    <dbReference type="NCBI Taxonomy" id="58253"/>
    <lineage>
        <taxon>Eukaryota</taxon>
        <taxon>Metazoa</taxon>
        <taxon>Ecdysozoa</taxon>
        <taxon>Arthropoda</taxon>
        <taxon>Hexapoda</taxon>
        <taxon>Insecta</taxon>
        <taxon>Pterygota</taxon>
        <taxon>Neoptera</taxon>
        <taxon>Endopterygota</taxon>
        <taxon>Diptera</taxon>
        <taxon>Nematocera</taxon>
        <taxon>Culicoidea</taxon>
        <taxon>Culicidae</taxon>
        <taxon>Anophelinae</taxon>
        <taxon>Anopheles</taxon>
    </lineage>
</organism>
<evidence type="ECO:0000313" key="2">
    <source>
        <dbReference type="EMBL" id="MBW46759.1"/>
    </source>
</evidence>
<name>A0A2M4B153_9DIPT</name>
<accession>A0A2M4B153</accession>
<proteinExistence type="predicted"/>
<keyword evidence="1" id="KW-0732">Signal</keyword>
<protein>
    <submittedName>
        <fullName evidence="2">Putative secreted protein</fullName>
    </submittedName>
</protein>
<feature type="chain" id="PRO_5014850292" evidence="1">
    <location>
        <begin position="17"/>
        <end position="66"/>
    </location>
</feature>
<dbReference type="EMBL" id="GGFK01013438">
    <property type="protein sequence ID" value="MBW46759.1"/>
    <property type="molecule type" value="Transcribed_RNA"/>
</dbReference>
<feature type="signal peptide" evidence="1">
    <location>
        <begin position="1"/>
        <end position="16"/>
    </location>
</feature>